<dbReference type="RefSeq" id="WP_155326384.1">
    <property type="nucleotide sequence ID" value="NZ_AP021878.1"/>
</dbReference>
<dbReference type="InterPro" id="IPR006171">
    <property type="entry name" value="TOPRIM_dom"/>
</dbReference>
<geneLocation type="plasmid" evidence="3">
    <name>do28_2 dna</name>
</geneLocation>
<organism evidence="2 3">
    <name type="scientific">Desulfosarcina ovata subsp. sediminis</name>
    <dbReference type="NCBI Taxonomy" id="885957"/>
    <lineage>
        <taxon>Bacteria</taxon>
        <taxon>Pseudomonadati</taxon>
        <taxon>Thermodesulfobacteriota</taxon>
        <taxon>Desulfobacteria</taxon>
        <taxon>Desulfobacterales</taxon>
        <taxon>Desulfosarcinaceae</taxon>
        <taxon>Desulfosarcina</taxon>
    </lineage>
</organism>
<dbReference type="Pfam" id="PF13155">
    <property type="entry name" value="Toprim_2"/>
    <property type="match status" value="1"/>
</dbReference>
<name>A0A5K8A2Q7_9BACT</name>
<dbReference type="AlphaFoldDB" id="A0A5K8A2Q7"/>
<dbReference type="InterPro" id="IPR025054">
    <property type="entry name" value="DUF3991"/>
</dbReference>
<dbReference type="Pfam" id="PF13154">
    <property type="entry name" value="DUF3991"/>
    <property type="match status" value="1"/>
</dbReference>
<evidence type="ECO:0000313" key="3">
    <source>
        <dbReference type="Proteomes" id="UP000425960"/>
    </source>
</evidence>
<dbReference type="EMBL" id="AP021878">
    <property type="protein sequence ID" value="BBO86809.1"/>
    <property type="molecule type" value="Genomic_DNA"/>
</dbReference>
<keyword evidence="2" id="KW-0614">Plasmid</keyword>
<protein>
    <recommendedName>
        <fullName evidence="1">Toprim domain-containing protein</fullName>
    </recommendedName>
</protein>
<accession>A0A5K8A2Q7</accession>
<dbReference type="CDD" id="cd00188">
    <property type="entry name" value="TOPRIM"/>
    <property type="match status" value="1"/>
</dbReference>
<dbReference type="Proteomes" id="UP000425960">
    <property type="component" value="Plasmid Do28_2"/>
</dbReference>
<reference evidence="2 3" key="1">
    <citation type="submission" date="2019-11" db="EMBL/GenBank/DDBJ databases">
        <title>Comparative genomics of hydrocarbon-degrading Desulfosarcina strains.</title>
        <authorList>
            <person name="Watanabe M."/>
            <person name="Kojima H."/>
            <person name="Fukui M."/>
        </authorList>
    </citation>
    <scope>NUCLEOTIDE SEQUENCE [LARGE SCALE GENOMIC DNA]</scope>
    <source>
        <strain evidence="2 3">28bB2T</strain>
        <plasmid evidence="3">do28_2 dna</plasmid>
    </source>
</reference>
<proteinExistence type="predicted"/>
<feature type="domain" description="Toprim" evidence="1">
    <location>
        <begin position="203"/>
        <end position="282"/>
    </location>
</feature>
<dbReference type="Gene3D" id="3.40.1360.10">
    <property type="match status" value="1"/>
</dbReference>
<dbReference type="SMART" id="SM00493">
    <property type="entry name" value="TOPRIM"/>
    <property type="match status" value="1"/>
</dbReference>
<sequence>MDELERFKIDINLSEYAASCGYELDRRESSRNSAIMRHANGDKIIIARGLDGHWIYFSVRDDADNGTIIDFVQKRENSSLGITRKILRPWIGGGDPPKRPLKGSFAVNVEKVSKDIAKVLASLGSMQAVISHNYLEGRGISPNILADNRFTGRLYIDGHHNAVFPHWNRSGVCGYEVKNRDFTGFAPGGEKGLWISKRGEPNQRLVIAESAIDALSHATLFPDPAARYASIGGKMNPEQPDLIEAAIKSLPEGGEVVAATDADEDGRKLALQIGGIAKKTGRAFSLQEPPEEGTDWNDHARPGPVILSIYDL</sequence>
<evidence type="ECO:0000313" key="2">
    <source>
        <dbReference type="EMBL" id="BBO86809.1"/>
    </source>
</evidence>
<dbReference type="KEGG" id="dov:DSCO28_73750"/>
<gene>
    <name evidence="2" type="ORF">DSCO28_73750</name>
</gene>
<evidence type="ECO:0000259" key="1">
    <source>
        <dbReference type="SMART" id="SM00493"/>
    </source>
</evidence>